<dbReference type="EMBL" id="JARPUR010000006">
    <property type="protein sequence ID" value="KAK4873969.1"/>
    <property type="molecule type" value="Genomic_DNA"/>
</dbReference>
<keyword evidence="2" id="KW-1185">Reference proteome</keyword>
<dbReference type="AlphaFoldDB" id="A0AAN7NZZ3"/>
<protein>
    <submittedName>
        <fullName evidence="1">Uncharacterized protein</fullName>
    </submittedName>
</protein>
<name>A0AAN7NZZ3_9COLE</name>
<dbReference type="Proteomes" id="UP001353858">
    <property type="component" value="Unassembled WGS sequence"/>
</dbReference>
<proteinExistence type="predicted"/>
<accession>A0AAN7NZZ3</accession>
<gene>
    <name evidence="1" type="ORF">RN001_013329</name>
</gene>
<comment type="caution">
    <text evidence="1">The sequence shown here is derived from an EMBL/GenBank/DDBJ whole genome shotgun (WGS) entry which is preliminary data.</text>
</comment>
<sequence length="109" mass="11959">MGSACTIIRQCVVTKLGLVPRQENTVLRSFECGTGKSTERGDKLLYYCIIGCDFLNLPNVMLSKVSILQLGEVKQVCGLEVCSKDEECEIVFGDDITDDDKAGYGLMII</sequence>
<evidence type="ECO:0000313" key="2">
    <source>
        <dbReference type="Proteomes" id="UP001353858"/>
    </source>
</evidence>
<evidence type="ECO:0000313" key="1">
    <source>
        <dbReference type="EMBL" id="KAK4873969.1"/>
    </source>
</evidence>
<reference evidence="2" key="1">
    <citation type="submission" date="2023-01" db="EMBL/GenBank/DDBJ databases">
        <title>Key to firefly adult light organ development and bioluminescence: homeobox transcription factors regulate luciferase expression and transportation to peroxisome.</title>
        <authorList>
            <person name="Fu X."/>
        </authorList>
    </citation>
    <scope>NUCLEOTIDE SEQUENCE [LARGE SCALE GENOMIC DNA]</scope>
</reference>
<organism evidence="1 2">
    <name type="scientific">Aquatica leii</name>
    <dbReference type="NCBI Taxonomy" id="1421715"/>
    <lineage>
        <taxon>Eukaryota</taxon>
        <taxon>Metazoa</taxon>
        <taxon>Ecdysozoa</taxon>
        <taxon>Arthropoda</taxon>
        <taxon>Hexapoda</taxon>
        <taxon>Insecta</taxon>
        <taxon>Pterygota</taxon>
        <taxon>Neoptera</taxon>
        <taxon>Endopterygota</taxon>
        <taxon>Coleoptera</taxon>
        <taxon>Polyphaga</taxon>
        <taxon>Elateriformia</taxon>
        <taxon>Elateroidea</taxon>
        <taxon>Lampyridae</taxon>
        <taxon>Luciolinae</taxon>
        <taxon>Aquatica</taxon>
    </lineage>
</organism>